<dbReference type="PANTHER" id="PTHR34853:SF1">
    <property type="entry name" value="LIPASE 5"/>
    <property type="match status" value="1"/>
</dbReference>
<feature type="chain" id="PRO_5045772590" evidence="1">
    <location>
        <begin position="28"/>
        <end position="371"/>
    </location>
</feature>
<dbReference type="Gene3D" id="1.10.260.130">
    <property type="match status" value="1"/>
</dbReference>
<evidence type="ECO:0000313" key="2">
    <source>
        <dbReference type="EMBL" id="MFD1812987.1"/>
    </source>
</evidence>
<dbReference type="RefSeq" id="WP_378485493.1">
    <property type="nucleotide sequence ID" value="NZ_JBHUFB010000010.1"/>
</dbReference>
<protein>
    <submittedName>
        <fullName evidence="2">Lipase family protein</fullName>
    </submittedName>
</protein>
<dbReference type="Gene3D" id="3.40.50.1820">
    <property type="entry name" value="alpha/beta hydrolase"/>
    <property type="match status" value="1"/>
</dbReference>
<accession>A0ABW4P3B5</accession>
<dbReference type="Pfam" id="PF03583">
    <property type="entry name" value="LIP"/>
    <property type="match status" value="1"/>
</dbReference>
<dbReference type="Proteomes" id="UP001597286">
    <property type="component" value="Unassembled WGS sequence"/>
</dbReference>
<reference evidence="3" key="1">
    <citation type="journal article" date="2019" name="Int. J. Syst. Evol. Microbiol.">
        <title>The Global Catalogue of Microorganisms (GCM) 10K type strain sequencing project: providing services to taxonomists for standard genome sequencing and annotation.</title>
        <authorList>
            <consortium name="The Broad Institute Genomics Platform"/>
            <consortium name="The Broad Institute Genome Sequencing Center for Infectious Disease"/>
            <person name="Wu L."/>
            <person name="Ma J."/>
        </authorList>
    </citation>
    <scope>NUCLEOTIDE SEQUENCE [LARGE SCALE GENOMIC DNA]</scope>
    <source>
        <strain evidence="3">DT72</strain>
    </source>
</reference>
<keyword evidence="3" id="KW-1185">Reference proteome</keyword>
<evidence type="ECO:0000256" key="1">
    <source>
        <dbReference type="SAM" id="SignalP"/>
    </source>
</evidence>
<sequence>MLARLAATATAAAALALPVAVAVPAAAQPVTPGTVTATRPLPPEHLIPGSASGTAISYRTLGPHDRPALSTGAVFVPSGEPPPGGWPVISWAHGAVGIADSCAPTVSGRIGGPYLGRWLSQGYAIVATDYVGLGTDGLHPYLDGRSEAHAVIDMVRAARAVEPSLSDRWITLGQSQGGLAAMVAATLAETHAPELDYRGTIALGVPSNIENLAALGGPLFPPLPLEGTTVFIAYALAGLRATDPGVDVDSYLSDRGKAVLTQVEELCYAEAADTIGSTSIGELFSRQVDEPLLRELREMLAVPVRGYDRPLFVGQGLFDTIVPSPLTFKLVADLALAGQKFTFRTYPQGHLETMLASEPEANEFARKVLTR</sequence>
<dbReference type="InterPro" id="IPR029058">
    <property type="entry name" value="AB_hydrolase_fold"/>
</dbReference>
<organism evidence="2 3">
    <name type="scientific">Rhodococcus gannanensis</name>
    <dbReference type="NCBI Taxonomy" id="1960308"/>
    <lineage>
        <taxon>Bacteria</taxon>
        <taxon>Bacillati</taxon>
        <taxon>Actinomycetota</taxon>
        <taxon>Actinomycetes</taxon>
        <taxon>Mycobacteriales</taxon>
        <taxon>Nocardiaceae</taxon>
        <taxon>Rhodococcus</taxon>
    </lineage>
</organism>
<name>A0ABW4P3B5_9NOCA</name>
<dbReference type="SUPFAM" id="SSF53474">
    <property type="entry name" value="alpha/beta-Hydrolases"/>
    <property type="match status" value="1"/>
</dbReference>
<proteinExistence type="predicted"/>
<dbReference type="InterPro" id="IPR005152">
    <property type="entry name" value="Lipase_secreted"/>
</dbReference>
<gene>
    <name evidence="2" type="ORF">ACFSJG_12230</name>
</gene>
<keyword evidence="1" id="KW-0732">Signal</keyword>
<dbReference type="EMBL" id="JBHUFB010000010">
    <property type="protein sequence ID" value="MFD1812987.1"/>
    <property type="molecule type" value="Genomic_DNA"/>
</dbReference>
<dbReference type="PIRSF" id="PIRSF029171">
    <property type="entry name" value="Esterase_LipA"/>
    <property type="match status" value="1"/>
</dbReference>
<evidence type="ECO:0000313" key="3">
    <source>
        <dbReference type="Proteomes" id="UP001597286"/>
    </source>
</evidence>
<dbReference type="PANTHER" id="PTHR34853">
    <property type="match status" value="1"/>
</dbReference>
<comment type="caution">
    <text evidence="2">The sequence shown here is derived from an EMBL/GenBank/DDBJ whole genome shotgun (WGS) entry which is preliminary data.</text>
</comment>
<feature type="signal peptide" evidence="1">
    <location>
        <begin position="1"/>
        <end position="27"/>
    </location>
</feature>